<evidence type="ECO:0000313" key="1">
    <source>
        <dbReference type="EMBL" id="PKI38390.1"/>
    </source>
</evidence>
<dbReference type="EMBL" id="PGOL01004112">
    <property type="protein sequence ID" value="PKI38390.1"/>
    <property type="molecule type" value="Genomic_DNA"/>
</dbReference>
<comment type="caution">
    <text evidence="1">The sequence shown here is derived from an EMBL/GenBank/DDBJ whole genome shotgun (WGS) entry which is preliminary data.</text>
</comment>
<gene>
    <name evidence="1" type="ORF">CRG98_041216</name>
</gene>
<sequence length="128" mass="13812">MQQCRPTGGQLVAAGGPLGPSSCCCRHQAASVTWLPVIWGGRRDRGRSCLCLQEQRLCDRSWGRGAALICHQLVGAGARGGRRATSAWCSRWSSCCPHWCGPPELASLVGKNFPVAYRQFIGGISREN</sequence>
<dbReference type="AlphaFoldDB" id="A0A2I0I3V3"/>
<keyword evidence="2" id="KW-1185">Reference proteome</keyword>
<reference evidence="1 2" key="1">
    <citation type="submission" date="2017-11" db="EMBL/GenBank/DDBJ databases">
        <title>De-novo sequencing of pomegranate (Punica granatum L.) genome.</title>
        <authorList>
            <person name="Akparov Z."/>
            <person name="Amiraslanov A."/>
            <person name="Hajiyeva S."/>
            <person name="Abbasov M."/>
            <person name="Kaur K."/>
            <person name="Hamwieh A."/>
            <person name="Solovyev V."/>
            <person name="Salamov A."/>
            <person name="Braich B."/>
            <person name="Kosarev P."/>
            <person name="Mahmoud A."/>
            <person name="Hajiyev E."/>
            <person name="Babayeva S."/>
            <person name="Izzatullayeva V."/>
            <person name="Mammadov A."/>
            <person name="Mammadov A."/>
            <person name="Sharifova S."/>
            <person name="Ojaghi J."/>
            <person name="Eynullazada K."/>
            <person name="Bayramov B."/>
            <person name="Abdulazimova A."/>
            <person name="Shahmuradov I."/>
        </authorList>
    </citation>
    <scope>NUCLEOTIDE SEQUENCE [LARGE SCALE GENOMIC DNA]</scope>
    <source>
        <strain evidence="2">cv. AG2017</strain>
        <tissue evidence="1">Leaf</tissue>
    </source>
</reference>
<organism evidence="1 2">
    <name type="scientific">Punica granatum</name>
    <name type="common">Pomegranate</name>
    <dbReference type="NCBI Taxonomy" id="22663"/>
    <lineage>
        <taxon>Eukaryota</taxon>
        <taxon>Viridiplantae</taxon>
        <taxon>Streptophyta</taxon>
        <taxon>Embryophyta</taxon>
        <taxon>Tracheophyta</taxon>
        <taxon>Spermatophyta</taxon>
        <taxon>Magnoliopsida</taxon>
        <taxon>eudicotyledons</taxon>
        <taxon>Gunneridae</taxon>
        <taxon>Pentapetalae</taxon>
        <taxon>rosids</taxon>
        <taxon>malvids</taxon>
        <taxon>Myrtales</taxon>
        <taxon>Lythraceae</taxon>
        <taxon>Punica</taxon>
    </lineage>
</organism>
<name>A0A2I0I3V3_PUNGR</name>
<accession>A0A2I0I3V3</accession>
<proteinExistence type="predicted"/>
<protein>
    <submittedName>
        <fullName evidence="1">Uncharacterized protein</fullName>
    </submittedName>
</protein>
<evidence type="ECO:0000313" key="2">
    <source>
        <dbReference type="Proteomes" id="UP000233551"/>
    </source>
</evidence>
<dbReference type="Proteomes" id="UP000233551">
    <property type="component" value="Unassembled WGS sequence"/>
</dbReference>